<accession>A0A392M8P2</accession>
<dbReference type="EMBL" id="LXQA010005868">
    <property type="protein sequence ID" value="MCH83860.1"/>
    <property type="molecule type" value="Genomic_DNA"/>
</dbReference>
<dbReference type="PANTHER" id="PTHR31549">
    <property type="entry name" value="PROTEIN, PUTATIVE (DUF247)-RELATED-RELATED"/>
    <property type="match status" value="1"/>
</dbReference>
<gene>
    <name evidence="1" type="ORF">A2U01_0004686</name>
</gene>
<reference evidence="1 2" key="1">
    <citation type="journal article" date="2018" name="Front. Plant Sci.">
        <title>Red Clover (Trifolium pratense) and Zigzag Clover (T. medium) - A Picture of Genomic Similarities and Differences.</title>
        <authorList>
            <person name="Dluhosova J."/>
            <person name="Istvanek J."/>
            <person name="Nedelnik J."/>
            <person name="Repkova J."/>
        </authorList>
    </citation>
    <scope>NUCLEOTIDE SEQUENCE [LARGE SCALE GENOMIC DNA]</scope>
    <source>
        <strain evidence="2">cv. 10/8</strain>
        <tissue evidence="1">Leaf</tissue>
    </source>
</reference>
<evidence type="ECO:0000313" key="2">
    <source>
        <dbReference type="Proteomes" id="UP000265520"/>
    </source>
</evidence>
<name>A0A392M8P2_9FABA</name>
<dbReference type="Proteomes" id="UP000265520">
    <property type="component" value="Unassembled WGS sequence"/>
</dbReference>
<dbReference type="PANTHER" id="PTHR31549:SF191">
    <property type="entry name" value="DUF247 DOMAIN PROTEIN"/>
    <property type="match status" value="1"/>
</dbReference>
<dbReference type="Pfam" id="PF03140">
    <property type="entry name" value="DUF247"/>
    <property type="match status" value="1"/>
</dbReference>
<protein>
    <submittedName>
        <fullName evidence="1">DUF247 domain protein</fullName>
    </submittedName>
</protein>
<organism evidence="1 2">
    <name type="scientific">Trifolium medium</name>
    <dbReference type="NCBI Taxonomy" id="97028"/>
    <lineage>
        <taxon>Eukaryota</taxon>
        <taxon>Viridiplantae</taxon>
        <taxon>Streptophyta</taxon>
        <taxon>Embryophyta</taxon>
        <taxon>Tracheophyta</taxon>
        <taxon>Spermatophyta</taxon>
        <taxon>Magnoliopsida</taxon>
        <taxon>eudicotyledons</taxon>
        <taxon>Gunneridae</taxon>
        <taxon>Pentapetalae</taxon>
        <taxon>rosids</taxon>
        <taxon>fabids</taxon>
        <taxon>Fabales</taxon>
        <taxon>Fabaceae</taxon>
        <taxon>Papilionoideae</taxon>
        <taxon>50 kb inversion clade</taxon>
        <taxon>NPAAA clade</taxon>
        <taxon>Hologalegina</taxon>
        <taxon>IRL clade</taxon>
        <taxon>Trifolieae</taxon>
        <taxon>Trifolium</taxon>
    </lineage>
</organism>
<comment type="caution">
    <text evidence="1">The sequence shown here is derived from an EMBL/GenBank/DDBJ whole genome shotgun (WGS) entry which is preliminary data.</text>
</comment>
<evidence type="ECO:0000313" key="1">
    <source>
        <dbReference type="EMBL" id="MCH83860.1"/>
    </source>
</evidence>
<dbReference type="AlphaFoldDB" id="A0A392M8P2"/>
<feature type="non-terminal residue" evidence="1">
    <location>
        <position position="1"/>
    </location>
</feature>
<keyword evidence="2" id="KW-1185">Reference proteome</keyword>
<dbReference type="InterPro" id="IPR004158">
    <property type="entry name" value="DUF247_pln"/>
</dbReference>
<proteinExistence type="predicted"/>
<sequence>VKKSSVKYNEMVTYRSIRDLKAIGIELKSSATRRPTDIDFSEGWIAAKLTLPEIVVDHTTAATFLNLIAYEMCPDFENGYGICSFAVFMDSLIDHPEDVKELRSKEFYSIALVVMRKLQIFSIS</sequence>